<proteinExistence type="predicted"/>
<dbReference type="OrthoDB" id="2823912at2759"/>
<dbReference type="EMBL" id="JABCKI010005738">
    <property type="protein sequence ID" value="KAG5638918.1"/>
    <property type="molecule type" value="Genomic_DNA"/>
</dbReference>
<reference evidence="1" key="2">
    <citation type="submission" date="2021-10" db="EMBL/GenBank/DDBJ databases">
        <title>Phylogenomics reveals ancestral predisposition of the termite-cultivated fungus Termitomyces towards a domesticated lifestyle.</title>
        <authorList>
            <person name="Auxier B."/>
            <person name="Grum-Grzhimaylo A."/>
            <person name="Cardenas M.E."/>
            <person name="Lodge J.D."/>
            <person name="Laessoe T."/>
            <person name="Pedersen O."/>
            <person name="Smith M.E."/>
            <person name="Kuyper T.W."/>
            <person name="Franco-Molano E.A."/>
            <person name="Baroni T.J."/>
            <person name="Aanen D.K."/>
        </authorList>
    </citation>
    <scope>NUCLEOTIDE SEQUENCE</scope>
    <source>
        <strain evidence="1">D49</strain>
    </source>
</reference>
<evidence type="ECO:0000313" key="1">
    <source>
        <dbReference type="EMBL" id="KAG5638918.1"/>
    </source>
</evidence>
<sequence length="396" mass="45189">MEDFDTEAVAELLFSKSWPPVQRLTRAVWRQFKPAIEEICEASRKIKIQQERERTMLHRKEIMSKLFSEYQKTVNPASWCNMPALPEVLRFEAFSLLYDDPSNRELSRGECMDAIVHLPRYFEELKEEKLRFLLSELPPPDATRSEDSNTLNLLNLATSVFTCISCRLDTGACLFGWDGVNVHAGCLTLAEQGPRNIVVCAYGAKIITALVSFLGFDPAIACQSDMDQRDARLLCACCPAKRYRGVMGRKAYTWREYIRHTVQMSAVDSEHALARWDLLTAETTTLVCLHEEKYPDPNDNIWMCTHCAVHFQTWVLRRIALAHVKEEHAIAVPLEGVDFIPYLGVNALERPRRPFAIAESPLANMRCARCPMMGTRLYSETPLAKHLADKCVSNRD</sequence>
<gene>
    <name evidence="1" type="ORF">H0H81_008687</name>
</gene>
<dbReference type="Proteomes" id="UP000717328">
    <property type="component" value="Unassembled WGS sequence"/>
</dbReference>
<accession>A0A9P7FVL3</accession>
<reference evidence="1" key="1">
    <citation type="submission" date="2021-02" db="EMBL/GenBank/DDBJ databases">
        <authorList>
            <person name="Nieuwenhuis M."/>
            <person name="Van De Peppel L.J.J."/>
        </authorList>
    </citation>
    <scope>NUCLEOTIDE SEQUENCE</scope>
    <source>
        <strain evidence="1">D49</strain>
    </source>
</reference>
<keyword evidence="2" id="KW-1185">Reference proteome</keyword>
<organism evidence="1 2">
    <name type="scientific">Sphagnurus paluster</name>
    <dbReference type="NCBI Taxonomy" id="117069"/>
    <lineage>
        <taxon>Eukaryota</taxon>
        <taxon>Fungi</taxon>
        <taxon>Dikarya</taxon>
        <taxon>Basidiomycota</taxon>
        <taxon>Agaricomycotina</taxon>
        <taxon>Agaricomycetes</taxon>
        <taxon>Agaricomycetidae</taxon>
        <taxon>Agaricales</taxon>
        <taxon>Tricholomatineae</taxon>
        <taxon>Lyophyllaceae</taxon>
        <taxon>Sphagnurus</taxon>
    </lineage>
</organism>
<dbReference type="AlphaFoldDB" id="A0A9P7FVL3"/>
<comment type="caution">
    <text evidence="1">The sequence shown here is derived from an EMBL/GenBank/DDBJ whole genome shotgun (WGS) entry which is preliminary data.</text>
</comment>
<name>A0A9P7FVL3_9AGAR</name>
<protein>
    <submittedName>
        <fullName evidence="1">Uncharacterized protein</fullName>
    </submittedName>
</protein>
<evidence type="ECO:0000313" key="2">
    <source>
        <dbReference type="Proteomes" id="UP000717328"/>
    </source>
</evidence>